<dbReference type="Proteomes" id="UP000326979">
    <property type="component" value="Unassembled WGS sequence"/>
</dbReference>
<reference evidence="1 2" key="1">
    <citation type="submission" date="2019-07" db="EMBL/GenBank/DDBJ databases">
        <title>New species of Amycolatopsis and Streptomyces.</title>
        <authorList>
            <person name="Duangmal K."/>
            <person name="Teo W.F.A."/>
            <person name="Lipun K."/>
        </authorList>
    </citation>
    <scope>NUCLEOTIDE SEQUENCE [LARGE SCALE GENOMIC DNA]</scope>
    <source>
        <strain evidence="1 2">TISTR 2346</strain>
    </source>
</reference>
<comment type="caution">
    <text evidence="1">The sequence shown here is derived from an EMBL/GenBank/DDBJ whole genome shotgun (WGS) entry which is preliminary data.</text>
</comment>
<dbReference type="EMBL" id="VJZE01000198">
    <property type="protein sequence ID" value="MPY43090.1"/>
    <property type="molecule type" value="Genomic_DNA"/>
</dbReference>
<evidence type="ECO:0000313" key="1">
    <source>
        <dbReference type="EMBL" id="MPY43090.1"/>
    </source>
</evidence>
<protein>
    <submittedName>
        <fullName evidence="1">Uncharacterized protein</fullName>
    </submittedName>
</protein>
<accession>A0A5N8W6H8</accession>
<proteinExistence type="predicted"/>
<dbReference type="RefSeq" id="WP_152787981.1">
    <property type="nucleotide sequence ID" value="NZ_BAABEQ010000035.1"/>
</dbReference>
<keyword evidence="2" id="KW-1185">Reference proteome</keyword>
<sequence length="83" mass="8875">MNRRLTPQPLSVEASPLPLKNDIGNGLPCTYARFTEPAFPGVDPYAAYARGRADWRFVELPGDHDGIISVPGPVAALLESLGA</sequence>
<organism evidence="1 2">
    <name type="scientific">Streptomyces phyllanthi</name>
    <dbReference type="NCBI Taxonomy" id="1803180"/>
    <lineage>
        <taxon>Bacteria</taxon>
        <taxon>Bacillati</taxon>
        <taxon>Actinomycetota</taxon>
        <taxon>Actinomycetes</taxon>
        <taxon>Kitasatosporales</taxon>
        <taxon>Streptomycetaceae</taxon>
        <taxon>Streptomyces</taxon>
    </lineage>
</organism>
<dbReference type="OrthoDB" id="9773549at2"/>
<dbReference type="AlphaFoldDB" id="A0A5N8W6H8"/>
<name>A0A5N8W6H8_9ACTN</name>
<evidence type="ECO:0000313" key="2">
    <source>
        <dbReference type="Proteomes" id="UP000326979"/>
    </source>
</evidence>
<gene>
    <name evidence="1" type="ORF">FNH04_25230</name>
</gene>